<dbReference type="InterPro" id="IPR043129">
    <property type="entry name" value="ATPase_NBD"/>
</dbReference>
<dbReference type="CDD" id="cd24061">
    <property type="entry name" value="ASKHA_NBD_ROK_SgGLK-like"/>
    <property type="match status" value="1"/>
</dbReference>
<evidence type="ECO:0000256" key="7">
    <source>
        <dbReference type="ARBA" id="ARBA00022840"/>
    </source>
</evidence>
<dbReference type="PANTHER" id="PTHR18964:SF173">
    <property type="entry name" value="GLUCOKINASE"/>
    <property type="match status" value="1"/>
</dbReference>
<evidence type="ECO:0000256" key="4">
    <source>
        <dbReference type="ARBA" id="ARBA00022679"/>
    </source>
</evidence>
<evidence type="ECO:0000256" key="1">
    <source>
        <dbReference type="ARBA" id="ARBA00006479"/>
    </source>
</evidence>
<dbReference type="Pfam" id="PF00480">
    <property type="entry name" value="ROK"/>
    <property type="match status" value="1"/>
</dbReference>
<comment type="similarity">
    <text evidence="1">Belongs to the ROK (NagC/XylR) family.</text>
</comment>
<keyword evidence="4 9" id="KW-0808">Transferase</keyword>
<dbReference type="InterPro" id="IPR049874">
    <property type="entry name" value="ROK_cs"/>
</dbReference>
<proteinExistence type="inferred from homology"/>
<organism evidence="9 10">
    <name type="scientific">Luteococcus peritonei</name>
    <dbReference type="NCBI Taxonomy" id="88874"/>
    <lineage>
        <taxon>Bacteria</taxon>
        <taxon>Bacillati</taxon>
        <taxon>Actinomycetota</taxon>
        <taxon>Actinomycetes</taxon>
        <taxon>Propionibacteriales</taxon>
        <taxon>Propionibacteriaceae</taxon>
        <taxon>Luteococcus</taxon>
    </lineage>
</organism>
<dbReference type="RefSeq" id="WP_343871776.1">
    <property type="nucleotide sequence ID" value="NZ_BAAAIX010000001.1"/>
</dbReference>
<dbReference type="InterPro" id="IPR000600">
    <property type="entry name" value="ROK"/>
</dbReference>
<reference evidence="10" key="1">
    <citation type="journal article" date="2019" name="Int. J. Syst. Evol. Microbiol.">
        <title>The Global Catalogue of Microorganisms (GCM) 10K type strain sequencing project: providing services to taxonomists for standard genome sequencing and annotation.</title>
        <authorList>
            <consortium name="The Broad Institute Genomics Platform"/>
            <consortium name="The Broad Institute Genome Sequencing Center for Infectious Disease"/>
            <person name="Wu L."/>
            <person name="Ma J."/>
        </authorList>
    </citation>
    <scope>NUCLEOTIDE SEQUENCE [LARGE SCALE GENOMIC DNA]</scope>
    <source>
        <strain evidence="10">CAIM 431</strain>
    </source>
</reference>
<evidence type="ECO:0000313" key="9">
    <source>
        <dbReference type="EMBL" id="MFD1888621.1"/>
    </source>
</evidence>
<dbReference type="NCBIfam" id="TIGR00744">
    <property type="entry name" value="ROK_glcA_fam"/>
    <property type="match status" value="1"/>
</dbReference>
<evidence type="ECO:0000256" key="2">
    <source>
        <dbReference type="ARBA" id="ARBA00012323"/>
    </source>
</evidence>
<dbReference type="GO" id="GO:0004340">
    <property type="term" value="F:glucokinase activity"/>
    <property type="evidence" value="ECO:0007669"/>
    <property type="project" value="UniProtKB-EC"/>
</dbReference>
<evidence type="ECO:0000256" key="5">
    <source>
        <dbReference type="ARBA" id="ARBA00022741"/>
    </source>
</evidence>
<sequence>MLSVGIDIGGTKVAAGVVDEDGQILRRLQRPTPSRSPQAVEDAIVDVVGELCRDHHVEAVGIGAAGWVDTDQAVVRFSPHLAWRNEPLKARLNQRIALPVLVDNDANAAAWAEFRFGAGRNAKVMVCLTLGTGIGGALIINGKLFRGRYGMAGEFGHMGVVPEGHWCPCGNRGCWEQYASGNSLVRDAKALLRENSPQASGLMERIGGDIDALTGPDVTAAAMAGDQMATELISDVGTWLGRGIADLAAALDPDLFVVGGGVSAAGDLLLRPAQHAFDRTLTGRGFRPPARLVIAEFRNDAGLVGAADLARHSIAEPPGSDRGFWPRRRHSSGRLRRLRDSLLVEPGRV</sequence>
<keyword evidence="6" id="KW-0418">Kinase</keyword>
<keyword evidence="7" id="KW-0067">ATP-binding</keyword>
<dbReference type="EC" id="2.7.1.2" evidence="2"/>
<protein>
    <recommendedName>
        <fullName evidence="3">Glucokinase</fullName>
        <ecNumber evidence="2">2.7.1.2</ecNumber>
    </recommendedName>
    <alternativeName>
        <fullName evidence="8">Glucose kinase</fullName>
    </alternativeName>
</protein>
<evidence type="ECO:0000256" key="8">
    <source>
        <dbReference type="ARBA" id="ARBA00032386"/>
    </source>
</evidence>
<evidence type="ECO:0000313" key="10">
    <source>
        <dbReference type="Proteomes" id="UP001597326"/>
    </source>
</evidence>
<dbReference type="Gene3D" id="3.30.420.40">
    <property type="match status" value="2"/>
</dbReference>
<dbReference type="PANTHER" id="PTHR18964">
    <property type="entry name" value="ROK (REPRESSOR, ORF, KINASE) FAMILY"/>
    <property type="match status" value="1"/>
</dbReference>
<accession>A0ABW4RQM2</accession>
<name>A0ABW4RQM2_9ACTN</name>
<keyword evidence="10" id="KW-1185">Reference proteome</keyword>
<dbReference type="SUPFAM" id="SSF53067">
    <property type="entry name" value="Actin-like ATPase domain"/>
    <property type="match status" value="1"/>
</dbReference>
<keyword evidence="5" id="KW-0547">Nucleotide-binding</keyword>
<dbReference type="Proteomes" id="UP001597326">
    <property type="component" value="Unassembled WGS sequence"/>
</dbReference>
<evidence type="ECO:0000256" key="6">
    <source>
        <dbReference type="ARBA" id="ARBA00022777"/>
    </source>
</evidence>
<dbReference type="EMBL" id="JBHUFZ010000001">
    <property type="protein sequence ID" value="MFD1888621.1"/>
    <property type="molecule type" value="Genomic_DNA"/>
</dbReference>
<gene>
    <name evidence="9" type="ORF">ACFSCS_00260</name>
</gene>
<evidence type="ECO:0000256" key="3">
    <source>
        <dbReference type="ARBA" id="ARBA00014701"/>
    </source>
</evidence>
<dbReference type="PROSITE" id="PS01125">
    <property type="entry name" value="ROK"/>
    <property type="match status" value="1"/>
</dbReference>
<comment type="caution">
    <text evidence="9">The sequence shown here is derived from an EMBL/GenBank/DDBJ whole genome shotgun (WGS) entry which is preliminary data.</text>
</comment>
<dbReference type="InterPro" id="IPR004654">
    <property type="entry name" value="ROK_glcA"/>
</dbReference>